<dbReference type="InterPro" id="IPR013785">
    <property type="entry name" value="Aldolase_TIM"/>
</dbReference>
<gene>
    <name evidence="6" type="ORF">H3H32_11240</name>
</gene>
<dbReference type="GO" id="GO:0051536">
    <property type="term" value="F:iron-sulfur cluster binding"/>
    <property type="evidence" value="ECO:0007669"/>
    <property type="project" value="UniProtKB-KW"/>
</dbReference>
<evidence type="ECO:0000313" key="6">
    <source>
        <dbReference type="EMBL" id="QMW05416.1"/>
    </source>
</evidence>
<evidence type="ECO:0000313" key="7">
    <source>
        <dbReference type="Proteomes" id="UP000515369"/>
    </source>
</evidence>
<dbReference type="InterPro" id="IPR007197">
    <property type="entry name" value="rSAM"/>
</dbReference>
<keyword evidence="7" id="KW-1185">Reference proteome</keyword>
<dbReference type="KEGG" id="sfol:H3H32_11240"/>
<evidence type="ECO:0000256" key="2">
    <source>
        <dbReference type="ARBA" id="ARBA00022691"/>
    </source>
</evidence>
<evidence type="ECO:0000256" key="3">
    <source>
        <dbReference type="ARBA" id="ARBA00022723"/>
    </source>
</evidence>
<dbReference type="InterPro" id="IPR058240">
    <property type="entry name" value="rSAM_sf"/>
</dbReference>
<evidence type="ECO:0000256" key="4">
    <source>
        <dbReference type="ARBA" id="ARBA00023004"/>
    </source>
</evidence>
<evidence type="ECO:0000256" key="5">
    <source>
        <dbReference type="ARBA" id="ARBA00023014"/>
    </source>
</evidence>
<sequence length="334" mass="38919">MALINTYEHSEQLRKKGFNKENEQILITQFSGSAQSNDLTLPYNCSGYGRVHHFRRESSAGFPENSLPIDPAHHALQLPFENLVRVQVFQNAVCSWRCWYCFVDYNLLSGNLKHAAYLTVEQLLDLYQAEEQPLPIIDLSGGQPDLIPEWILWFTDAVRRRGLVGKVYVWSDDNLSNNYLWEHLSKEEIGRLAEPSLYGRVGCFKGFDPESFSFNTNTYPELFDQQFVIMKRLVESRLDMYGYVTLTAQTADSLQNKMISFMDQIQERIHPNFLLRTIPLPIKTFSPSIPRMASLHHQAISIQQEAVAVWNDELQKRFTAEQRYKRVFEHMIWD</sequence>
<dbReference type="GO" id="GO:0046872">
    <property type="term" value="F:metal ion binding"/>
    <property type="evidence" value="ECO:0007669"/>
    <property type="project" value="UniProtKB-KW"/>
</dbReference>
<dbReference type="SUPFAM" id="SSF102114">
    <property type="entry name" value="Radical SAM enzymes"/>
    <property type="match status" value="1"/>
</dbReference>
<protein>
    <recommendedName>
        <fullName evidence="8">Radical SAM core domain-containing protein</fullName>
    </recommendedName>
</protein>
<dbReference type="Proteomes" id="UP000515369">
    <property type="component" value="Chromosome"/>
</dbReference>
<comment type="cofactor">
    <cofactor evidence="1">
        <name>[4Fe-4S] cluster</name>
        <dbReference type="ChEBI" id="CHEBI:49883"/>
    </cofactor>
</comment>
<keyword evidence="3" id="KW-0479">Metal-binding</keyword>
<accession>A0A7G5H2S4</accession>
<evidence type="ECO:0000256" key="1">
    <source>
        <dbReference type="ARBA" id="ARBA00001966"/>
    </source>
</evidence>
<keyword evidence="5" id="KW-0411">Iron-sulfur</keyword>
<proteinExistence type="predicted"/>
<keyword evidence="2" id="KW-0949">S-adenosyl-L-methionine</keyword>
<keyword evidence="4" id="KW-0408">Iron</keyword>
<dbReference type="SFLD" id="SFLDS00029">
    <property type="entry name" value="Radical_SAM"/>
    <property type="match status" value="1"/>
</dbReference>
<dbReference type="Gene3D" id="3.20.20.70">
    <property type="entry name" value="Aldolase class I"/>
    <property type="match status" value="1"/>
</dbReference>
<dbReference type="RefSeq" id="WP_182462787.1">
    <property type="nucleotide sequence ID" value="NZ_CP059732.1"/>
</dbReference>
<dbReference type="GO" id="GO:0003824">
    <property type="term" value="F:catalytic activity"/>
    <property type="evidence" value="ECO:0007669"/>
    <property type="project" value="InterPro"/>
</dbReference>
<dbReference type="EMBL" id="CP059732">
    <property type="protein sequence ID" value="QMW05416.1"/>
    <property type="molecule type" value="Genomic_DNA"/>
</dbReference>
<evidence type="ECO:0008006" key="8">
    <source>
        <dbReference type="Google" id="ProtNLM"/>
    </source>
</evidence>
<name>A0A7G5H2S4_9BACT</name>
<dbReference type="AlphaFoldDB" id="A0A7G5H2S4"/>
<organism evidence="6 7">
    <name type="scientific">Spirosoma foliorum</name>
    <dbReference type="NCBI Taxonomy" id="2710596"/>
    <lineage>
        <taxon>Bacteria</taxon>
        <taxon>Pseudomonadati</taxon>
        <taxon>Bacteroidota</taxon>
        <taxon>Cytophagia</taxon>
        <taxon>Cytophagales</taxon>
        <taxon>Cytophagaceae</taxon>
        <taxon>Spirosoma</taxon>
    </lineage>
</organism>
<reference evidence="6 7" key="1">
    <citation type="submission" date="2020-07" db="EMBL/GenBank/DDBJ databases">
        <title>Spirosoma foliorum sp. nov., isolated from the leaves on the Nejang mountain Korea, Republic of.</title>
        <authorList>
            <person name="Ho H."/>
            <person name="Lee Y.-J."/>
            <person name="Nurcahyanto D.-A."/>
            <person name="Kim S.-G."/>
        </authorList>
    </citation>
    <scope>NUCLEOTIDE SEQUENCE [LARGE SCALE GENOMIC DNA]</scope>
    <source>
        <strain evidence="6 7">PL0136</strain>
    </source>
</reference>